<name>A0ABY7TAP7_9SPHI</name>
<feature type="compositionally biased region" description="Basic residues" evidence="1">
    <location>
        <begin position="20"/>
        <end position="29"/>
    </location>
</feature>
<gene>
    <name evidence="2" type="primary">mobC</name>
    <name evidence="2" type="ORF">PQO05_26570</name>
</gene>
<feature type="compositionally biased region" description="Polar residues" evidence="1">
    <location>
        <begin position="10"/>
        <end position="19"/>
    </location>
</feature>
<organism evidence="2 3">
    <name type="scientific">Mucilaginibacter jinjuensis</name>
    <dbReference type="NCBI Taxonomy" id="1176721"/>
    <lineage>
        <taxon>Bacteria</taxon>
        <taxon>Pseudomonadati</taxon>
        <taxon>Bacteroidota</taxon>
        <taxon>Sphingobacteriia</taxon>
        <taxon>Sphingobacteriales</taxon>
        <taxon>Sphingobacteriaceae</taxon>
        <taxon>Mucilaginibacter</taxon>
    </lineage>
</organism>
<dbReference type="Proteomes" id="UP001216139">
    <property type="component" value="Chromosome"/>
</dbReference>
<dbReference type="InterPro" id="IPR053842">
    <property type="entry name" value="NikA-like"/>
</dbReference>
<protein>
    <submittedName>
        <fullName evidence="2">Plasmid mobilization relaxosome protein MobC</fullName>
    </submittedName>
</protein>
<evidence type="ECO:0000256" key="1">
    <source>
        <dbReference type="SAM" id="MobiDB-lite"/>
    </source>
</evidence>
<evidence type="ECO:0000313" key="3">
    <source>
        <dbReference type="Proteomes" id="UP001216139"/>
    </source>
</evidence>
<sequence length="136" mass="15194">MDETLDSLGNKGNKSATTRVRNRGGRPAKKIKKAIGIRVRVTATERFLVETKARKANMRISDWFRAAALKATVIARLTAEERQYHHVLAGLANNLNQLTKLAHAKGLMSIVLKCDALLTEIDKILKRLTSDDREDT</sequence>
<keyword evidence="3" id="KW-1185">Reference proteome</keyword>
<dbReference type="Pfam" id="PF21983">
    <property type="entry name" value="NikA-like"/>
    <property type="match status" value="1"/>
</dbReference>
<dbReference type="RefSeq" id="WP_273630551.1">
    <property type="nucleotide sequence ID" value="NZ_CP117167.1"/>
</dbReference>
<accession>A0ABY7TAP7</accession>
<feature type="region of interest" description="Disordered" evidence="1">
    <location>
        <begin position="1"/>
        <end position="29"/>
    </location>
</feature>
<dbReference type="EMBL" id="CP117167">
    <property type="protein sequence ID" value="WCT12292.1"/>
    <property type="molecule type" value="Genomic_DNA"/>
</dbReference>
<proteinExistence type="predicted"/>
<reference evidence="2 3" key="1">
    <citation type="submission" date="2023-02" db="EMBL/GenBank/DDBJ databases">
        <title>Genome sequence of Mucilaginibacter jinjuensis strain KACC 16571.</title>
        <authorList>
            <person name="Kim S."/>
            <person name="Heo J."/>
            <person name="Kwon S.-W."/>
        </authorList>
    </citation>
    <scope>NUCLEOTIDE SEQUENCE [LARGE SCALE GENOMIC DNA]</scope>
    <source>
        <strain evidence="2 3">KACC 16571</strain>
    </source>
</reference>
<evidence type="ECO:0000313" key="2">
    <source>
        <dbReference type="EMBL" id="WCT12292.1"/>
    </source>
</evidence>